<feature type="compositionally biased region" description="Low complexity" evidence="1">
    <location>
        <begin position="39"/>
        <end position="54"/>
    </location>
</feature>
<feature type="compositionally biased region" description="Low complexity" evidence="1">
    <location>
        <begin position="13"/>
        <end position="30"/>
    </location>
</feature>
<protein>
    <submittedName>
        <fullName evidence="2">Uncharacterized protein</fullName>
    </submittedName>
</protein>
<dbReference type="EMBL" id="JBHUIT010000001">
    <property type="protein sequence ID" value="MFD2255070.1"/>
    <property type="molecule type" value="Genomic_DNA"/>
</dbReference>
<dbReference type="RefSeq" id="WP_386817732.1">
    <property type="nucleotide sequence ID" value="NZ_JBHUIT010000001.1"/>
</dbReference>
<feature type="region of interest" description="Disordered" evidence="1">
    <location>
        <begin position="1"/>
        <end position="209"/>
    </location>
</feature>
<feature type="compositionally biased region" description="Basic and acidic residues" evidence="1">
    <location>
        <begin position="55"/>
        <end position="71"/>
    </location>
</feature>
<proteinExistence type="predicted"/>
<name>A0ABW5D5Z9_9BACT</name>
<gene>
    <name evidence="2" type="ORF">ACFSSA_00140</name>
</gene>
<evidence type="ECO:0000313" key="2">
    <source>
        <dbReference type="EMBL" id="MFD2255070.1"/>
    </source>
</evidence>
<organism evidence="2 3">
    <name type="scientific">Luteolibacter algae</name>
    <dbReference type="NCBI Taxonomy" id="454151"/>
    <lineage>
        <taxon>Bacteria</taxon>
        <taxon>Pseudomonadati</taxon>
        <taxon>Verrucomicrobiota</taxon>
        <taxon>Verrucomicrobiia</taxon>
        <taxon>Verrucomicrobiales</taxon>
        <taxon>Verrucomicrobiaceae</taxon>
        <taxon>Luteolibacter</taxon>
    </lineage>
</organism>
<keyword evidence="3" id="KW-1185">Reference proteome</keyword>
<feature type="compositionally biased region" description="Low complexity" evidence="1">
    <location>
        <begin position="124"/>
        <end position="134"/>
    </location>
</feature>
<reference evidence="3" key="1">
    <citation type="journal article" date="2019" name="Int. J. Syst. Evol. Microbiol.">
        <title>The Global Catalogue of Microorganisms (GCM) 10K type strain sequencing project: providing services to taxonomists for standard genome sequencing and annotation.</title>
        <authorList>
            <consortium name="The Broad Institute Genomics Platform"/>
            <consortium name="The Broad Institute Genome Sequencing Center for Infectious Disease"/>
            <person name="Wu L."/>
            <person name="Ma J."/>
        </authorList>
    </citation>
    <scope>NUCLEOTIDE SEQUENCE [LARGE SCALE GENOMIC DNA]</scope>
    <source>
        <strain evidence="3">CGMCC 4.7106</strain>
    </source>
</reference>
<sequence length="317" mass="33114">MSSPRGIFDTFTSPSSEGAAPPASPFAVASNGAEKRPEAPVAASPFAAAPAQPQARKDSPFAIVDDNHSSEDSQPVRLPERRKTAESPFQISEPQGFGFEAQPQALKGNPFEVAKPAPAPAPQQAPSASPFAPSGNQAPAPQSNAFGSWPQADASPVPAPAPVQSPEQQQTAPAPAPVQQTAPAPQQPQAVSPQPAPAPQAASASNSDSFEIKQLELRAIFGVDREMTKDEILQRARSLPGIRQIARVSEQDISAVDALKTVISNLGFGSSPIKLYSGSVPIEFIREGRTLLAVQTDGGFAPGVRETLMIVARELGR</sequence>
<feature type="compositionally biased region" description="Low complexity" evidence="1">
    <location>
        <begin position="164"/>
        <end position="205"/>
    </location>
</feature>
<evidence type="ECO:0000256" key="1">
    <source>
        <dbReference type="SAM" id="MobiDB-lite"/>
    </source>
</evidence>
<feature type="compositionally biased region" description="Polar residues" evidence="1">
    <location>
        <begin position="135"/>
        <end position="146"/>
    </location>
</feature>
<comment type="caution">
    <text evidence="2">The sequence shown here is derived from an EMBL/GenBank/DDBJ whole genome shotgun (WGS) entry which is preliminary data.</text>
</comment>
<dbReference type="Proteomes" id="UP001597375">
    <property type="component" value="Unassembled WGS sequence"/>
</dbReference>
<evidence type="ECO:0000313" key="3">
    <source>
        <dbReference type="Proteomes" id="UP001597375"/>
    </source>
</evidence>
<accession>A0ABW5D5Z9</accession>